<organism evidence="1 2">
    <name type="scientific">Micromonospora thermarum</name>
    <dbReference type="NCBI Taxonomy" id="2720024"/>
    <lineage>
        <taxon>Bacteria</taxon>
        <taxon>Bacillati</taxon>
        <taxon>Actinomycetota</taxon>
        <taxon>Actinomycetes</taxon>
        <taxon>Micromonosporales</taxon>
        <taxon>Micromonosporaceae</taxon>
        <taxon>Micromonospora</taxon>
    </lineage>
</organism>
<comment type="caution">
    <text evidence="1">The sequence shown here is derived from an EMBL/GenBank/DDBJ whole genome shotgun (WGS) entry which is preliminary data.</text>
</comment>
<sequence>MPEMPGLVLPGFFSYYKSPVKMVETTDGGVAAWRLSKKTGGWEPANDLIDEILFAVGGEISMLGREDFVQWVEYDRAHYLRGEGPVFALYETIKAIEDLADSERRDLTAKEVALIEGIRRRTFVMFEEELRQAGDLAADPTLIDIPSS</sequence>
<proteinExistence type="predicted"/>
<name>A0ABX0ZFA2_9ACTN</name>
<evidence type="ECO:0000313" key="1">
    <source>
        <dbReference type="EMBL" id="NJP35872.1"/>
    </source>
</evidence>
<evidence type="ECO:0000313" key="2">
    <source>
        <dbReference type="Proteomes" id="UP000783871"/>
    </source>
</evidence>
<reference evidence="1 2" key="1">
    <citation type="submission" date="2020-03" db="EMBL/GenBank/DDBJ databases">
        <title>WGS of actinomycetes isolated from Thailand.</title>
        <authorList>
            <person name="Thawai C."/>
        </authorList>
    </citation>
    <scope>NUCLEOTIDE SEQUENCE [LARGE SCALE GENOMIC DNA]</scope>
    <source>
        <strain evidence="1 2">HSS6-12</strain>
    </source>
</reference>
<protein>
    <submittedName>
        <fullName evidence="1">Uncharacterized protein</fullName>
    </submittedName>
</protein>
<accession>A0ABX0ZFA2</accession>
<dbReference type="Proteomes" id="UP000783871">
    <property type="component" value="Unassembled WGS sequence"/>
</dbReference>
<dbReference type="EMBL" id="JAATEO010000066">
    <property type="protein sequence ID" value="NJP35872.1"/>
    <property type="molecule type" value="Genomic_DNA"/>
</dbReference>
<gene>
    <name evidence="1" type="ORF">HCJ94_28945</name>
</gene>
<keyword evidence="2" id="KW-1185">Reference proteome</keyword>